<keyword evidence="3" id="KW-1185">Reference proteome</keyword>
<protein>
    <submittedName>
        <fullName evidence="2">Uncharacterized protein</fullName>
    </submittedName>
</protein>
<dbReference type="Proteomes" id="UP001066276">
    <property type="component" value="Chromosome 2_2"/>
</dbReference>
<name>A0AAV7UQF2_PLEWA</name>
<organism evidence="2 3">
    <name type="scientific">Pleurodeles waltl</name>
    <name type="common">Iberian ribbed newt</name>
    <dbReference type="NCBI Taxonomy" id="8319"/>
    <lineage>
        <taxon>Eukaryota</taxon>
        <taxon>Metazoa</taxon>
        <taxon>Chordata</taxon>
        <taxon>Craniata</taxon>
        <taxon>Vertebrata</taxon>
        <taxon>Euteleostomi</taxon>
        <taxon>Amphibia</taxon>
        <taxon>Batrachia</taxon>
        <taxon>Caudata</taxon>
        <taxon>Salamandroidea</taxon>
        <taxon>Salamandridae</taxon>
        <taxon>Pleurodelinae</taxon>
        <taxon>Pleurodeles</taxon>
    </lineage>
</organism>
<reference evidence="2" key="1">
    <citation type="journal article" date="2022" name="bioRxiv">
        <title>Sequencing and chromosome-scale assembly of the giantPleurodeles waltlgenome.</title>
        <authorList>
            <person name="Brown T."/>
            <person name="Elewa A."/>
            <person name="Iarovenko S."/>
            <person name="Subramanian E."/>
            <person name="Araus A.J."/>
            <person name="Petzold A."/>
            <person name="Susuki M."/>
            <person name="Suzuki K.-i.T."/>
            <person name="Hayashi T."/>
            <person name="Toyoda A."/>
            <person name="Oliveira C."/>
            <person name="Osipova E."/>
            <person name="Leigh N.D."/>
            <person name="Simon A."/>
            <person name="Yun M.H."/>
        </authorList>
    </citation>
    <scope>NUCLEOTIDE SEQUENCE</scope>
    <source>
        <strain evidence="2">20211129_DDA</strain>
        <tissue evidence="2">Liver</tissue>
    </source>
</reference>
<proteinExistence type="predicted"/>
<evidence type="ECO:0000313" key="2">
    <source>
        <dbReference type="EMBL" id="KAJ1190992.1"/>
    </source>
</evidence>
<dbReference type="AlphaFoldDB" id="A0AAV7UQF2"/>
<sequence length="76" mass="8538">MVRWAFTRLRRCGARYMAAMAPKSVKDSKSRSKGGTLVTGMEAGLRRSDMASEKRVAGRRSPDNNCRISNRLLYEA</sequence>
<evidence type="ECO:0000313" key="3">
    <source>
        <dbReference type="Proteomes" id="UP001066276"/>
    </source>
</evidence>
<feature type="region of interest" description="Disordered" evidence="1">
    <location>
        <begin position="22"/>
        <end position="65"/>
    </location>
</feature>
<accession>A0AAV7UQF2</accession>
<dbReference type="EMBL" id="JANPWB010000004">
    <property type="protein sequence ID" value="KAJ1190992.1"/>
    <property type="molecule type" value="Genomic_DNA"/>
</dbReference>
<gene>
    <name evidence="2" type="ORF">NDU88_000309</name>
</gene>
<comment type="caution">
    <text evidence="2">The sequence shown here is derived from an EMBL/GenBank/DDBJ whole genome shotgun (WGS) entry which is preliminary data.</text>
</comment>
<evidence type="ECO:0000256" key="1">
    <source>
        <dbReference type="SAM" id="MobiDB-lite"/>
    </source>
</evidence>
<feature type="compositionally biased region" description="Basic and acidic residues" evidence="1">
    <location>
        <begin position="44"/>
        <end position="62"/>
    </location>
</feature>